<feature type="region of interest" description="Disordered" evidence="1">
    <location>
        <begin position="252"/>
        <end position="272"/>
    </location>
</feature>
<keyword evidence="4" id="KW-1185">Reference proteome</keyword>
<dbReference type="Gene3D" id="3.40.50.410">
    <property type="entry name" value="von Willebrand factor, type A domain"/>
    <property type="match status" value="1"/>
</dbReference>
<dbReference type="PROSITE" id="PS50234">
    <property type="entry name" value="VWFA"/>
    <property type="match status" value="1"/>
</dbReference>
<evidence type="ECO:0000313" key="4">
    <source>
        <dbReference type="Proteomes" id="UP000515292"/>
    </source>
</evidence>
<dbReference type="SUPFAM" id="SSF53300">
    <property type="entry name" value="vWA-like"/>
    <property type="match status" value="1"/>
</dbReference>
<dbReference type="Pfam" id="PF13519">
    <property type="entry name" value="VWA_2"/>
    <property type="match status" value="1"/>
</dbReference>
<organism evidence="3 4">
    <name type="scientific">Sandaracinobacteroides saxicola</name>
    <dbReference type="NCBI Taxonomy" id="2759707"/>
    <lineage>
        <taxon>Bacteria</taxon>
        <taxon>Pseudomonadati</taxon>
        <taxon>Pseudomonadota</taxon>
        <taxon>Alphaproteobacteria</taxon>
        <taxon>Sphingomonadales</taxon>
        <taxon>Sphingosinicellaceae</taxon>
        <taxon>Sandaracinobacteroides</taxon>
    </lineage>
</organism>
<dbReference type="PANTHER" id="PTHR43473">
    <property type="entry name" value="MAGNESIUM-CHELATASE SUBUNIT CHLD, CHLOROPLASTIC"/>
    <property type="match status" value="1"/>
</dbReference>
<dbReference type="AlphaFoldDB" id="A0A7G5IE77"/>
<proteinExistence type="predicted"/>
<dbReference type="Gene3D" id="3.40.50.300">
    <property type="entry name" value="P-loop containing nucleotide triphosphate hydrolases"/>
    <property type="match status" value="1"/>
</dbReference>
<dbReference type="SMART" id="SM00327">
    <property type="entry name" value="VWA"/>
    <property type="match status" value="1"/>
</dbReference>
<dbReference type="Gene3D" id="1.10.8.80">
    <property type="entry name" value="Magnesium chelatase subunit I, C-Terminal domain"/>
    <property type="match status" value="1"/>
</dbReference>
<evidence type="ECO:0000313" key="3">
    <source>
        <dbReference type="EMBL" id="QMW21669.1"/>
    </source>
</evidence>
<reference evidence="3 4" key="1">
    <citation type="submission" date="2020-07" db="EMBL/GenBank/DDBJ databases">
        <title>Complete genome sequence for Sandaracinobacter sp. M6.</title>
        <authorList>
            <person name="Tang Y."/>
            <person name="Liu Q."/>
            <person name="Guo Z."/>
            <person name="Lei P."/>
            <person name="Huang B."/>
        </authorList>
    </citation>
    <scope>NUCLEOTIDE SEQUENCE [LARGE SCALE GENOMIC DNA]</scope>
    <source>
        <strain evidence="3 4">M6</strain>
    </source>
</reference>
<dbReference type="InterPro" id="IPR027417">
    <property type="entry name" value="P-loop_NTPase"/>
</dbReference>
<dbReference type="EMBL" id="CP059851">
    <property type="protein sequence ID" value="QMW21669.1"/>
    <property type="molecule type" value="Genomic_DNA"/>
</dbReference>
<dbReference type="InterPro" id="IPR002035">
    <property type="entry name" value="VWF_A"/>
</dbReference>
<dbReference type="PANTHER" id="PTHR43473:SF2">
    <property type="entry name" value="MAGNESIUM-CHELATASE SUBUNIT CHLD, CHLOROPLASTIC"/>
    <property type="match status" value="1"/>
</dbReference>
<name>A0A7G5IE77_9SPHN</name>
<evidence type="ECO:0000259" key="2">
    <source>
        <dbReference type="PROSITE" id="PS50234"/>
    </source>
</evidence>
<feature type="region of interest" description="Disordered" evidence="1">
    <location>
        <begin position="300"/>
        <end position="329"/>
    </location>
</feature>
<dbReference type="InterPro" id="IPR036465">
    <property type="entry name" value="vWFA_dom_sf"/>
</dbReference>
<dbReference type="SUPFAM" id="SSF52540">
    <property type="entry name" value="P-loop containing nucleoside triphosphate hydrolases"/>
    <property type="match status" value="1"/>
</dbReference>
<dbReference type="Proteomes" id="UP000515292">
    <property type="component" value="Chromosome"/>
</dbReference>
<gene>
    <name evidence="3" type="ORF">H3309_09585</name>
</gene>
<feature type="domain" description="VWFA" evidence="2">
    <location>
        <begin position="380"/>
        <end position="552"/>
    </location>
</feature>
<dbReference type="InterPro" id="IPR041628">
    <property type="entry name" value="ChlI/MoxR_AAA_lid"/>
</dbReference>
<accession>A0A7G5IE77</accession>
<evidence type="ECO:0000256" key="1">
    <source>
        <dbReference type="SAM" id="MobiDB-lite"/>
    </source>
</evidence>
<dbReference type="Pfam" id="PF17863">
    <property type="entry name" value="AAA_lid_2"/>
    <property type="match status" value="1"/>
</dbReference>
<dbReference type="KEGG" id="sand:H3309_09585"/>
<sequence length="552" mass="55886">MTADRRRGSNGRWPHCEADAVSEALADAEASAAMLAADAGLRGVVLRSDGGPVLEGWLAALRGRLPEGAPWVRVPGSVEPERLTGGVDLAATLAARRPVMAAGLLAGADGGVLLVPGAERLEPGVAATIAAAMDAGAGFRLVLIDEGVEEDAGVAPVLVERVGLMLDLRGLRVAPSGWPVAGRADAALPAGAVEGLSAAAAALAIPSLRPLLFACRAARAAAGLFGRAEAGEQDLARAVRLVLMPRARALPGAAAADAPPSPPDPGDAPEDSGEAALAEMLVEAVRAALPAGLLAALAAGQAPRGSSGGRGKGRERAAPANGRRGRVRMGAPRGSWRLDLVETLKAAAPWQGLRGGRGGVMRVSKSDFRVRRRLRRAGATTLFVVDASGSSALARLNEAKGAVELLLADAYVRRDEVALIAFRGEGAELLLPPTRSLARAKRALGDMVGGGGTPLGAAIEAAAAVARAIVARGRQAQVVFLTDARANVSRGELPAVEDALAAARGLQGFSVVLIDSSTRVRAEGVALAAAMGARHVALPRADAAAIRGVLAR</sequence>
<protein>
    <submittedName>
        <fullName evidence="3">VWA domain-containing protein</fullName>
    </submittedName>
</protein>